<keyword evidence="2" id="KW-1185">Reference proteome</keyword>
<name>A0ABX0XAH2_9BACT</name>
<dbReference type="EMBL" id="JAATJH010000002">
    <property type="protein sequence ID" value="NJC25954.1"/>
    <property type="molecule type" value="Genomic_DNA"/>
</dbReference>
<evidence type="ECO:0000313" key="1">
    <source>
        <dbReference type="EMBL" id="NJC25954.1"/>
    </source>
</evidence>
<proteinExistence type="predicted"/>
<dbReference type="RefSeq" id="WP_168036722.1">
    <property type="nucleotide sequence ID" value="NZ_JAATJH010000002.1"/>
</dbReference>
<gene>
    <name evidence="1" type="ORF">GGR27_001453</name>
</gene>
<sequence>MDPNQSIYPWFSSNSGGGGLTSGNGQNFSIHYTDNFFSGDPSSYNNHGYGRNTYKWLFISSHEVVHIKQNIDWAISLGYYSPPMLVKNAYLGHAAGQYAIAGSHDGARNEILADIGSETFKDFDKFIDKFASNQALIKLLESQHADAFKVAQVDRWWKKYRVKVTKGRGGAIFLGNNPK</sequence>
<organism evidence="1 2">
    <name type="scientific">Neolewinella antarctica</name>
    <dbReference type="NCBI Taxonomy" id="442734"/>
    <lineage>
        <taxon>Bacteria</taxon>
        <taxon>Pseudomonadati</taxon>
        <taxon>Bacteroidota</taxon>
        <taxon>Saprospiria</taxon>
        <taxon>Saprospirales</taxon>
        <taxon>Lewinellaceae</taxon>
        <taxon>Neolewinella</taxon>
    </lineage>
</organism>
<dbReference type="Proteomes" id="UP000770785">
    <property type="component" value="Unassembled WGS sequence"/>
</dbReference>
<comment type="caution">
    <text evidence="1">The sequence shown here is derived from an EMBL/GenBank/DDBJ whole genome shotgun (WGS) entry which is preliminary data.</text>
</comment>
<accession>A0ABX0XAH2</accession>
<evidence type="ECO:0000313" key="2">
    <source>
        <dbReference type="Proteomes" id="UP000770785"/>
    </source>
</evidence>
<protein>
    <submittedName>
        <fullName evidence="1">Uncharacterized protein</fullName>
    </submittedName>
</protein>
<reference evidence="1 2" key="1">
    <citation type="submission" date="2020-03" db="EMBL/GenBank/DDBJ databases">
        <title>Genomic Encyclopedia of Type Strains, Phase IV (KMG-IV): sequencing the most valuable type-strain genomes for metagenomic binning, comparative biology and taxonomic classification.</title>
        <authorList>
            <person name="Goeker M."/>
        </authorList>
    </citation>
    <scope>NUCLEOTIDE SEQUENCE [LARGE SCALE GENOMIC DNA]</scope>
    <source>
        <strain evidence="1 2">DSM 105096</strain>
    </source>
</reference>